<dbReference type="EMBL" id="VXIV02000167">
    <property type="protein sequence ID" value="KAF6040189.1"/>
    <property type="molecule type" value="Genomic_DNA"/>
</dbReference>
<accession>A0A7J7KPS8</accession>
<name>A0A7J7KPS8_BUGNE</name>
<comment type="caution">
    <text evidence="1">The sequence shown here is derived from an EMBL/GenBank/DDBJ whole genome shotgun (WGS) entry which is preliminary data.</text>
</comment>
<dbReference type="Proteomes" id="UP000593567">
    <property type="component" value="Unassembled WGS sequence"/>
</dbReference>
<gene>
    <name evidence="1" type="ORF">EB796_001515</name>
</gene>
<organism evidence="1 2">
    <name type="scientific">Bugula neritina</name>
    <name type="common">Brown bryozoan</name>
    <name type="synonym">Sertularia neritina</name>
    <dbReference type="NCBI Taxonomy" id="10212"/>
    <lineage>
        <taxon>Eukaryota</taxon>
        <taxon>Metazoa</taxon>
        <taxon>Spiralia</taxon>
        <taxon>Lophotrochozoa</taxon>
        <taxon>Bryozoa</taxon>
        <taxon>Gymnolaemata</taxon>
        <taxon>Cheilostomatida</taxon>
        <taxon>Flustrina</taxon>
        <taxon>Buguloidea</taxon>
        <taxon>Bugulidae</taxon>
        <taxon>Bugula</taxon>
    </lineage>
</organism>
<keyword evidence="2" id="KW-1185">Reference proteome</keyword>
<proteinExistence type="predicted"/>
<protein>
    <submittedName>
        <fullName evidence="1">Uncharacterized protein</fullName>
    </submittedName>
</protein>
<evidence type="ECO:0000313" key="2">
    <source>
        <dbReference type="Proteomes" id="UP000593567"/>
    </source>
</evidence>
<sequence>MYKILNFCTDFTYDIQRISWNVLGKIGSIQEQLAKYSNCFSRQTSSYVLGAHVCWATMPTFGHFATIFF</sequence>
<dbReference type="AlphaFoldDB" id="A0A7J7KPS8"/>
<reference evidence="1" key="1">
    <citation type="submission" date="2020-06" db="EMBL/GenBank/DDBJ databases">
        <title>Draft genome of Bugula neritina, a colonial animal packing powerful symbionts and potential medicines.</title>
        <authorList>
            <person name="Rayko M."/>
        </authorList>
    </citation>
    <scope>NUCLEOTIDE SEQUENCE [LARGE SCALE GENOMIC DNA]</scope>
    <source>
        <strain evidence="1">Kwan_BN1</strain>
    </source>
</reference>
<evidence type="ECO:0000313" key="1">
    <source>
        <dbReference type="EMBL" id="KAF6040189.1"/>
    </source>
</evidence>